<keyword evidence="2" id="KW-1185">Reference proteome</keyword>
<sequence length="70" mass="7361">MRPDVMICDVQIEAGCTRCDSPAAVVHAAIALFLAAAADFAGPMPLRRVGSSASTSGWLLYSGRRVLLLL</sequence>
<comment type="caution">
    <text evidence="1">The sequence shown here is derived from an EMBL/GenBank/DDBJ whole genome shotgun (WGS) entry which is preliminary data.</text>
</comment>
<evidence type="ECO:0000313" key="2">
    <source>
        <dbReference type="Proteomes" id="UP000186058"/>
    </source>
</evidence>
<gene>
    <name evidence="1" type="ORF">A3844_18715</name>
</gene>
<evidence type="ECO:0000313" key="1">
    <source>
        <dbReference type="EMBL" id="OKP84817.1"/>
    </source>
</evidence>
<name>A0ABX3EML9_9BACL</name>
<organism evidence="1 2">
    <name type="scientific">Paenibacillus helianthi</name>
    <dbReference type="NCBI Taxonomy" id="1349432"/>
    <lineage>
        <taxon>Bacteria</taxon>
        <taxon>Bacillati</taxon>
        <taxon>Bacillota</taxon>
        <taxon>Bacilli</taxon>
        <taxon>Bacillales</taxon>
        <taxon>Paenibacillaceae</taxon>
        <taxon>Paenibacillus</taxon>
    </lineage>
</organism>
<accession>A0ABX3EML9</accession>
<dbReference type="EMBL" id="LVWI01000050">
    <property type="protein sequence ID" value="OKP84817.1"/>
    <property type="molecule type" value="Genomic_DNA"/>
</dbReference>
<reference evidence="1 2" key="1">
    <citation type="submission" date="2016-03" db="EMBL/GenBank/DDBJ databases">
        <authorList>
            <person name="Sant'Anna F.H."/>
            <person name="Ambrosini A."/>
            <person name="Souza R."/>
            <person name="Bach E."/>
            <person name="Fernandes G."/>
            <person name="Balsanelli E."/>
            <person name="Baura V.A."/>
            <person name="Souza E.M."/>
            <person name="Passaglia L."/>
        </authorList>
    </citation>
    <scope>NUCLEOTIDE SEQUENCE [LARGE SCALE GENOMIC DNA]</scope>
    <source>
        <strain evidence="1 2">P26E</strain>
    </source>
</reference>
<dbReference type="RefSeq" id="WP_074108230.1">
    <property type="nucleotide sequence ID" value="NZ_LVWI01000050.1"/>
</dbReference>
<protein>
    <submittedName>
        <fullName evidence="1">Uncharacterized protein</fullName>
    </submittedName>
</protein>
<dbReference type="Proteomes" id="UP000186058">
    <property type="component" value="Unassembled WGS sequence"/>
</dbReference>
<proteinExistence type="predicted"/>